<dbReference type="InterPro" id="IPR045864">
    <property type="entry name" value="aa-tRNA-synth_II/BPL/LPL"/>
</dbReference>
<gene>
    <name evidence="3" type="ordered locus">Cycma_3486</name>
</gene>
<dbReference type="Proteomes" id="UP000001635">
    <property type="component" value="Chromosome"/>
</dbReference>
<dbReference type="CDD" id="cd16442">
    <property type="entry name" value="BPL"/>
    <property type="match status" value="1"/>
</dbReference>
<accession>G0IXL7</accession>
<dbReference type="GO" id="GO:0005737">
    <property type="term" value="C:cytoplasm"/>
    <property type="evidence" value="ECO:0007669"/>
    <property type="project" value="TreeGrafter"/>
</dbReference>
<protein>
    <submittedName>
        <fullName evidence="3">Biotin/acetyl-CoA-carboxylase ligase</fullName>
    </submittedName>
</protein>
<dbReference type="PANTHER" id="PTHR12835:SF5">
    <property type="entry name" value="BIOTIN--PROTEIN LIGASE"/>
    <property type="match status" value="1"/>
</dbReference>
<dbReference type="NCBIfam" id="TIGR00121">
    <property type="entry name" value="birA_ligase"/>
    <property type="match status" value="1"/>
</dbReference>
<keyword evidence="1 3" id="KW-0436">Ligase</keyword>
<reference evidence="4" key="1">
    <citation type="submission" date="2011-07" db="EMBL/GenBank/DDBJ databases">
        <title>The complete genome of Cyclobacterium marinum DSM 745.</title>
        <authorList>
            <person name="Lucas S."/>
            <person name="Han J."/>
            <person name="Lapidus A."/>
            <person name="Bruce D."/>
            <person name="Goodwin L."/>
            <person name="Pitluck S."/>
            <person name="Peters L."/>
            <person name="Kyrpides N."/>
            <person name="Mavromatis K."/>
            <person name="Ivanova N."/>
            <person name="Ovchinnikova G."/>
            <person name="Chertkov O."/>
            <person name="Detter J.C."/>
            <person name="Tapia R."/>
            <person name="Han C."/>
            <person name="Land M."/>
            <person name="Hauser L."/>
            <person name="Markowitz V."/>
            <person name="Cheng J.-F."/>
            <person name="Hugenholtz P."/>
            <person name="Woyke T."/>
            <person name="Wu D."/>
            <person name="Tindall B."/>
            <person name="Schuetze A."/>
            <person name="Brambilla E."/>
            <person name="Klenk H.-P."/>
            <person name="Eisen J.A."/>
        </authorList>
    </citation>
    <scope>NUCLEOTIDE SEQUENCE [LARGE SCALE GENOMIC DNA]</scope>
    <source>
        <strain evidence="4">ATCC 25205 / DSM 745 / LMG 13164 / NCIMB 1802</strain>
    </source>
</reference>
<feature type="domain" description="BPL/LPL catalytic" evidence="2">
    <location>
        <begin position="1"/>
        <end position="187"/>
    </location>
</feature>
<organism evidence="3 4">
    <name type="scientific">Cyclobacterium marinum (strain ATCC 25205 / DSM 745 / LMG 13164 / NCIMB 1802)</name>
    <name type="common">Flectobacillus marinus</name>
    <dbReference type="NCBI Taxonomy" id="880070"/>
    <lineage>
        <taxon>Bacteria</taxon>
        <taxon>Pseudomonadati</taxon>
        <taxon>Bacteroidota</taxon>
        <taxon>Cytophagia</taxon>
        <taxon>Cytophagales</taxon>
        <taxon>Cyclobacteriaceae</taxon>
        <taxon>Cyclobacterium</taxon>
    </lineage>
</organism>
<dbReference type="EMBL" id="CP002955">
    <property type="protein sequence ID" value="AEL27206.1"/>
    <property type="molecule type" value="Genomic_DNA"/>
</dbReference>
<name>G0IXL7_CYCMS</name>
<dbReference type="OrthoDB" id="9807064at2"/>
<proteinExistence type="predicted"/>
<dbReference type="HOGENOM" id="CLU_051096_3_1_10"/>
<dbReference type="Pfam" id="PF03099">
    <property type="entry name" value="BPL_LplA_LipB"/>
    <property type="match status" value="1"/>
</dbReference>
<dbReference type="PANTHER" id="PTHR12835">
    <property type="entry name" value="BIOTIN PROTEIN LIGASE"/>
    <property type="match status" value="1"/>
</dbReference>
<dbReference type="PROSITE" id="PS51733">
    <property type="entry name" value="BPL_LPL_CATALYTIC"/>
    <property type="match status" value="1"/>
</dbReference>
<dbReference type="STRING" id="880070.Cycma_3486"/>
<dbReference type="KEGG" id="cmr:Cycma_3486"/>
<evidence type="ECO:0000313" key="3">
    <source>
        <dbReference type="EMBL" id="AEL27206.1"/>
    </source>
</evidence>
<dbReference type="eggNOG" id="COG0340">
    <property type="taxonomic scope" value="Bacteria"/>
</dbReference>
<dbReference type="RefSeq" id="WP_014021493.1">
    <property type="nucleotide sequence ID" value="NC_015914.1"/>
</dbReference>
<keyword evidence="4" id="KW-1185">Reference proteome</keyword>
<dbReference type="GO" id="GO:0004077">
    <property type="term" value="F:biotin--[biotin carboxyl-carrier protein] ligase activity"/>
    <property type="evidence" value="ECO:0007669"/>
    <property type="project" value="InterPro"/>
</dbReference>
<evidence type="ECO:0000256" key="1">
    <source>
        <dbReference type="ARBA" id="ARBA00022598"/>
    </source>
</evidence>
<dbReference type="SUPFAM" id="SSF55681">
    <property type="entry name" value="Class II aaRS and biotin synthetases"/>
    <property type="match status" value="1"/>
</dbReference>
<evidence type="ECO:0000313" key="4">
    <source>
        <dbReference type="Proteomes" id="UP000001635"/>
    </source>
</evidence>
<dbReference type="InterPro" id="IPR004408">
    <property type="entry name" value="Biotin_CoA_COase_ligase"/>
</dbReference>
<sequence length="253" mass="28822">MHKILANTVFLGKEIINLTDCHSTNEVALSMVRSGLIHEGAVVIAYNQTKGKGQRGSQWESSPGLNLTFSMVLFPTFLSINDQFILNMAIAIGVKQGLNRYAKDLTVKWPNDFYYHGKKLGGMLLENRIKGQYLDHSIIGLGINVNQTDFKTRGAISLKDITGTELDLNEVLSEILRHVEIWYRHLQTKSFKSIKETYQNMLYLFDKWATYDDGEIFSGKITGVGNFGHLEMSKQNGEQIRYELKQIRLIRND</sequence>
<dbReference type="AlphaFoldDB" id="G0IXL7"/>
<evidence type="ECO:0000259" key="2">
    <source>
        <dbReference type="PROSITE" id="PS51733"/>
    </source>
</evidence>
<dbReference type="Gene3D" id="3.30.930.10">
    <property type="entry name" value="Bira Bifunctional Protein, Domain 2"/>
    <property type="match status" value="1"/>
</dbReference>
<dbReference type="InterPro" id="IPR004143">
    <property type="entry name" value="BPL_LPL_catalytic"/>
</dbReference>